<organism evidence="1">
    <name type="scientific">Streptococcus oralis</name>
    <dbReference type="NCBI Taxonomy" id="1303"/>
    <lineage>
        <taxon>Bacteria</taxon>
        <taxon>Bacillati</taxon>
        <taxon>Bacillota</taxon>
        <taxon>Bacilli</taxon>
        <taxon>Lactobacillales</taxon>
        <taxon>Streptococcaceae</taxon>
        <taxon>Streptococcus</taxon>
    </lineage>
</organism>
<accession>A0A6N2YTR1</accession>
<protein>
    <submittedName>
        <fullName evidence="1">Uncharacterized protein</fullName>
    </submittedName>
</protein>
<dbReference type="AlphaFoldDB" id="A0A6N2YTR1"/>
<sequence length="46" mass="5241">MTTVLFSITFVQVIQAGNTLILAYPKEITLISSFLKDWNFPVFFVS</sequence>
<reference evidence="1" key="1">
    <citation type="submission" date="2019-11" db="EMBL/GenBank/DDBJ databases">
        <authorList>
            <person name="Feng L."/>
        </authorList>
    </citation>
    <scope>NUCLEOTIDE SEQUENCE</scope>
    <source>
        <strain evidence="1">SrubneriLFYP117</strain>
    </source>
</reference>
<gene>
    <name evidence="1" type="ORF">SRLFYP117_00233</name>
</gene>
<name>A0A6N2YTR1_STROR</name>
<dbReference type="EMBL" id="CACRUL010000001">
    <property type="protein sequence ID" value="VYT70319.1"/>
    <property type="molecule type" value="Genomic_DNA"/>
</dbReference>
<proteinExistence type="predicted"/>
<evidence type="ECO:0000313" key="1">
    <source>
        <dbReference type="EMBL" id="VYT70319.1"/>
    </source>
</evidence>